<sequence>MATIKKVTSETEYVSMDISREFHSEDKSTYWLPKDEEEQKRLTAQHFAFKELYGGNVLPSIIRNLDFEKGVTILDVGCGSGVWMMDMIHEYPNCTFYGCDIVNTVNRMLSLENLNFSYGNVVKGLPYPDNTFDFVHMRFFVLALRVDEWPLAVKEAIRVTKPGGFIQLSDIDGKLPKEASVAYHKLMSASKFPL</sequence>
<dbReference type="RefSeq" id="XP_023470773.1">
    <property type="nucleotide sequence ID" value="XM_023610983.1"/>
</dbReference>
<keyword evidence="2" id="KW-0489">Methyltransferase</keyword>
<organism evidence="2 3">
    <name type="scientific">Rhizopus microsporus ATCC 52813</name>
    <dbReference type="NCBI Taxonomy" id="1340429"/>
    <lineage>
        <taxon>Eukaryota</taxon>
        <taxon>Fungi</taxon>
        <taxon>Fungi incertae sedis</taxon>
        <taxon>Mucoromycota</taxon>
        <taxon>Mucoromycotina</taxon>
        <taxon>Mucoromycetes</taxon>
        <taxon>Mucorales</taxon>
        <taxon>Mucorineae</taxon>
        <taxon>Rhizopodaceae</taxon>
        <taxon>Rhizopus</taxon>
    </lineage>
</organism>
<protein>
    <submittedName>
        <fullName evidence="2">S-adenosyl-L-methionine-dependent methyltransferase</fullName>
    </submittedName>
</protein>
<dbReference type="GO" id="GO:0032259">
    <property type="term" value="P:methylation"/>
    <property type="evidence" value="ECO:0007669"/>
    <property type="project" value="UniProtKB-KW"/>
</dbReference>
<keyword evidence="2" id="KW-0808">Transferase</keyword>
<evidence type="ECO:0000313" key="2">
    <source>
        <dbReference type="EMBL" id="PHZ17065.1"/>
    </source>
</evidence>
<dbReference type="Pfam" id="PF13649">
    <property type="entry name" value="Methyltransf_25"/>
    <property type="match status" value="1"/>
</dbReference>
<gene>
    <name evidence="2" type="ORF">RHIMIDRAFT_252901</name>
</gene>
<accession>A0A2G4T7R5</accession>
<dbReference type="GeneID" id="35441973"/>
<dbReference type="Gene3D" id="3.40.50.150">
    <property type="entry name" value="Vaccinia Virus protein VP39"/>
    <property type="match status" value="1"/>
</dbReference>
<keyword evidence="3" id="KW-1185">Reference proteome</keyword>
<dbReference type="CDD" id="cd02440">
    <property type="entry name" value="AdoMet_MTases"/>
    <property type="match status" value="1"/>
</dbReference>
<dbReference type="InterPro" id="IPR029063">
    <property type="entry name" value="SAM-dependent_MTases_sf"/>
</dbReference>
<reference evidence="2 3" key="1">
    <citation type="journal article" date="2016" name="Proc. Natl. Acad. Sci. U.S.A.">
        <title>Lipid metabolic changes in an early divergent fungus govern the establishment of a mutualistic symbiosis with endobacteria.</title>
        <authorList>
            <person name="Lastovetsky O.A."/>
            <person name="Gaspar M.L."/>
            <person name="Mondo S.J."/>
            <person name="LaButti K.M."/>
            <person name="Sandor L."/>
            <person name="Grigoriev I.V."/>
            <person name="Henry S.A."/>
            <person name="Pawlowska T.E."/>
        </authorList>
    </citation>
    <scope>NUCLEOTIDE SEQUENCE [LARGE SCALE GENOMIC DNA]</scope>
    <source>
        <strain evidence="2 3">ATCC 52813</strain>
    </source>
</reference>
<dbReference type="Proteomes" id="UP000242254">
    <property type="component" value="Unassembled WGS sequence"/>
</dbReference>
<evidence type="ECO:0000259" key="1">
    <source>
        <dbReference type="Pfam" id="PF13649"/>
    </source>
</evidence>
<dbReference type="PANTHER" id="PTHR43591:SF24">
    <property type="entry name" value="2-METHOXY-6-POLYPRENYL-1,4-BENZOQUINOL METHYLASE, MITOCHONDRIAL"/>
    <property type="match status" value="1"/>
</dbReference>
<evidence type="ECO:0000313" key="3">
    <source>
        <dbReference type="Proteomes" id="UP000242254"/>
    </source>
</evidence>
<proteinExistence type="predicted"/>
<dbReference type="SUPFAM" id="SSF53335">
    <property type="entry name" value="S-adenosyl-L-methionine-dependent methyltransferases"/>
    <property type="match status" value="1"/>
</dbReference>
<feature type="domain" description="Methyltransferase" evidence="1">
    <location>
        <begin position="73"/>
        <end position="164"/>
    </location>
</feature>
<dbReference type="GO" id="GO:0008168">
    <property type="term" value="F:methyltransferase activity"/>
    <property type="evidence" value="ECO:0007669"/>
    <property type="project" value="UniProtKB-KW"/>
</dbReference>
<dbReference type="STRING" id="1340429.A0A2G4T7R5"/>
<name>A0A2G4T7R5_RHIZD</name>
<dbReference type="AlphaFoldDB" id="A0A2G4T7R5"/>
<dbReference type="EMBL" id="KZ303842">
    <property type="protein sequence ID" value="PHZ17065.1"/>
    <property type="molecule type" value="Genomic_DNA"/>
</dbReference>
<dbReference type="PANTHER" id="PTHR43591">
    <property type="entry name" value="METHYLTRANSFERASE"/>
    <property type="match status" value="1"/>
</dbReference>
<dbReference type="InterPro" id="IPR041698">
    <property type="entry name" value="Methyltransf_25"/>
</dbReference>